<gene>
    <name evidence="1" type="ORF">GCWU000342_00289</name>
</gene>
<proteinExistence type="predicted"/>
<evidence type="ECO:0000313" key="2">
    <source>
        <dbReference type="Proteomes" id="UP000003494"/>
    </source>
</evidence>
<evidence type="ECO:0008006" key="3">
    <source>
        <dbReference type="Google" id="ProtNLM"/>
    </source>
</evidence>
<dbReference type="HOGENOM" id="CLU_077892_0_0_9"/>
<keyword evidence="2" id="KW-1185">Reference proteome</keyword>
<protein>
    <recommendedName>
        <fullName evidence="3">Butirosin biosynthesis protein H N-terminal domain-containing protein</fullName>
    </recommendedName>
</protein>
<accession>C4G8J3</accession>
<dbReference type="EMBL" id="ACIP02000001">
    <property type="protein sequence ID" value="EEP28940.1"/>
    <property type="molecule type" value="Genomic_DNA"/>
</dbReference>
<organism evidence="1 2">
    <name type="scientific">Shuttleworthella satelles DSM 14600</name>
    <dbReference type="NCBI Taxonomy" id="626523"/>
    <lineage>
        <taxon>Bacteria</taxon>
        <taxon>Bacillati</taxon>
        <taxon>Bacillota</taxon>
        <taxon>Clostridia</taxon>
        <taxon>Lachnospirales</taxon>
        <taxon>Lachnospiraceae</taxon>
        <taxon>Shuttleworthella</taxon>
    </lineage>
</organism>
<reference evidence="1" key="1">
    <citation type="submission" date="2009-04" db="EMBL/GenBank/DDBJ databases">
        <authorList>
            <person name="Weinstock G."/>
            <person name="Sodergren E."/>
            <person name="Clifton S."/>
            <person name="Fulton L."/>
            <person name="Fulton B."/>
            <person name="Courtney L."/>
            <person name="Fronick C."/>
            <person name="Harrison M."/>
            <person name="Strong C."/>
            <person name="Farmer C."/>
            <person name="Delahaunty K."/>
            <person name="Markovic C."/>
            <person name="Hall O."/>
            <person name="Minx P."/>
            <person name="Tomlinson C."/>
            <person name="Mitreva M."/>
            <person name="Nelson J."/>
            <person name="Hou S."/>
            <person name="Wollam A."/>
            <person name="Pepin K.H."/>
            <person name="Johnson M."/>
            <person name="Bhonagiri V."/>
            <person name="Nash W.E."/>
            <person name="Warren W."/>
            <person name="Chinwalla A."/>
            <person name="Mardis E.R."/>
            <person name="Wilson R.K."/>
        </authorList>
    </citation>
    <scope>NUCLEOTIDE SEQUENCE [LARGE SCALE GENOMIC DNA]</scope>
    <source>
        <strain evidence="1">DSM 14600</strain>
    </source>
</reference>
<dbReference type="Proteomes" id="UP000003494">
    <property type="component" value="Unassembled WGS sequence"/>
</dbReference>
<dbReference type="eggNOG" id="ENOG502ZBG1">
    <property type="taxonomic scope" value="Bacteria"/>
</dbReference>
<sequence length="291" mass="33783">MTLDSYGFEYRPEFLEAIMVMGNGANVAHEDEKHPLVFFDNGSPDQSISNCLRILGFEYDDYYLEDSSKINSDVIKVQLERLLAFGSVIVGPLDMGYLTYNPNCQVLHGVDHFVSVYDLTDNDIYLHDPAGFACLKVNFAEFLKAWKAESIAYKRGSYSMWGNLRKLRFPTDEEIYHETSLVIKKRYEFGEEGVISNYAKVVAENGLNDEQKKLHQYFSFKLASVRNLYLCKFLEKYDLRRSKIKEKLAILFGQAHINSVGEDYKELAKTLEEIARWDNEFRELSINYERI</sequence>
<dbReference type="AlphaFoldDB" id="C4G8J3"/>
<dbReference type="Gene3D" id="3.90.70.10">
    <property type="entry name" value="Cysteine proteinases"/>
    <property type="match status" value="1"/>
</dbReference>
<name>C4G8J3_9FIRM</name>
<comment type="caution">
    <text evidence="1">The sequence shown here is derived from an EMBL/GenBank/DDBJ whole genome shotgun (WGS) entry which is preliminary data.</text>
</comment>
<evidence type="ECO:0000313" key="1">
    <source>
        <dbReference type="EMBL" id="EEP28940.1"/>
    </source>
</evidence>